<dbReference type="AlphaFoldDB" id="A0A919Y7E6"/>
<dbReference type="Proteomes" id="UP000678895">
    <property type="component" value="Unassembled WGS sequence"/>
</dbReference>
<dbReference type="EMBL" id="BORS01000012">
    <property type="protein sequence ID" value="GIO43685.1"/>
    <property type="molecule type" value="Genomic_DNA"/>
</dbReference>
<keyword evidence="3" id="KW-1185">Reference proteome</keyword>
<dbReference type="InterPro" id="IPR023214">
    <property type="entry name" value="HAD_sf"/>
</dbReference>
<dbReference type="InterPro" id="IPR051540">
    <property type="entry name" value="S-2-haloacid_dehalogenase"/>
</dbReference>
<dbReference type="PANTHER" id="PTHR43316">
    <property type="entry name" value="HYDROLASE, HALOACID DELAHOGENASE-RELATED"/>
    <property type="match status" value="1"/>
</dbReference>
<dbReference type="SFLD" id="SFLDG01129">
    <property type="entry name" value="C1.5:_HAD__Beta-PGM__Phosphata"/>
    <property type="match status" value="1"/>
</dbReference>
<dbReference type="InterPro" id="IPR036412">
    <property type="entry name" value="HAD-like_sf"/>
</dbReference>
<keyword evidence="1" id="KW-0378">Hydrolase</keyword>
<dbReference type="GO" id="GO:0016787">
    <property type="term" value="F:hydrolase activity"/>
    <property type="evidence" value="ECO:0007669"/>
    <property type="project" value="UniProtKB-KW"/>
</dbReference>
<comment type="caution">
    <text evidence="2">The sequence shown here is derived from an EMBL/GenBank/DDBJ whole genome shotgun (WGS) entry which is preliminary data.</text>
</comment>
<evidence type="ECO:0000256" key="1">
    <source>
        <dbReference type="ARBA" id="ARBA00022801"/>
    </source>
</evidence>
<dbReference type="SUPFAM" id="SSF56784">
    <property type="entry name" value="HAD-like"/>
    <property type="match status" value="1"/>
</dbReference>
<evidence type="ECO:0000313" key="3">
    <source>
        <dbReference type="Proteomes" id="UP000678895"/>
    </source>
</evidence>
<name>A0A919Y7E6_9BACL</name>
<dbReference type="InterPro" id="IPR023198">
    <property type="entry name" value="PGP-like_dom2"/>
</dbReference>
<dbReference type="Gene3D" id="3.40.50.1000">
    <property type="entry name" value="HAD superfamily/HAD-like"/>
    <property type="match status" value="1"/>
</dbReference>
<dbReference type="RefSeq" id="WP_301628950.1">
    <property type="nucleotide sequence ID" value="NZ_BORS01000012.1"/>
</dbReference>
<dbReference type="SFLD" id="SFLDS00003">
    <property type="entry name" value="Haloacid_Dehalogenase"/>
    <property type="match status" value="1"/>
</dbReference>
<protein>
    <submittedName>
        <fullName evidence="2">Haloacid dehalogenase</fullName>
    </submittedName>
</protein>
<dbReference type="Pfam" id="PF00702">
    <property type="entry name" value="Hydrolase"/>
    <property type="match status" value="1"/>
</dbReference>
<dbReference type="Gene3D" id="1.10.150.240">
    <property type="entry name" value="Putative phosphatase, domain 2"/>
    <property type="match status" value="1"/>
</dbReference>
<organism evidence="2 3">
    <name type="scientific">Paenibacillus apis</name>
    <dbReference type="NCBI Taxonomy" id="1792174"/>
    <lineage>
        <taxon>Bacteria</taxon>
        <taxon>Bacillati</taxon>
        <taxon>Bacillota</taxon>
        <taxon>Bacilli</taxon>
        <taxon>Bacillales</taxon>
        <taxon>Paenibacillaceae</taxon>
        <taxon>Paenibacillus</taxon>
    </lineage>
</organism>
<gene>
    <name evidence="2" type="ORF">J41TS4_34430</name>
</gene>
<proteinExistence type="predicted"/>
<accession>A0A919Y7E6</accession>
<sequence length="261" mass="29883">MSKTLTQQIIFDLDDTLVHCNIYFDQILDEFTELLSGWFANTGITAEEIRAKQIEIDIAGVEQIGFISTHFPQSLIETYRYFSQLLGLEAGVAQEEQLMKLGMSVYDREIEAYPGMTQTLNLLRSQGHQLHLYTGGESVIQQRKIDQMRLTDYFEERIYIRRHKNVDALEEILTSGPFDRSRTWMIGNSLRTDIMPALSAGIHSIYIKRPNEWSFNLVELKHDTKSEMYTISALEEIPSVIANKLSLSSYSGVKHSAAFSN</sequence>
<reference evidence="2" key="1">
    <citation type="submission" date="2021-03" db="EMBL/GenBank/DDBJ databases">
        <title>Antimicrobial resistance genes in bacteria isolated from Japanese honey, and their potential for conferring macrolide and lincosamide resistance in the American foulbrood pathogen Paenibacillus larvae.</title>
        <authorList>
            <person name="Okamoto M."/>
            <person name="Kumagai M."/>
            <person name="Kanamori H."/>
            <person name="Takamatsu D."/>
        </authorList>
    </citation>
    <scope>NUCLEOTIDE SEQUENCE</scope>
    <source>
        <strain evidence="2">J41TS4</strain>
    </source>
</reference>
<evidence type="ECO:0000313" key="2">
    <source>
        <dbReference type="EMBL" id="GIO43685.1"/>
    </source>
</evidence>